<evidence type="ECO:0000259" key="11">
    <source>
        <dbReference type="Pfam" id="PF02767"/>
    </source>
</evidence>
<keyword evidence="4 9" id="KW-0808">Transferase</keyword>
<evidence type="ECO:0000256" key="3">
    <source>
        <dbReference type="ARBA" id="ARBA00022490"/>
    </source>
</evidence>
<dbReference type="GO" id="GO:0008408">
    <property type="term" value="F:3'-5' exonuclease activity"/>
    <property type="evidence" value="ECO:0007669"/>
    <property type="project" value="InterPro"/>
</dbReference>
<keyword evidence="3 9" id="KW-0963">Cytoplasm</keyword>
<reference evidence="14" key="1">
    <citation type="submission" date="2017-09" db="EMBL/GenBank/DDBJ databases">
        <title>Depth-based differentiation of microbial function through sediment-hosted aquifers and enrichment of novel symbionts in the deep terrestrial subsurface.</title>
        <authorList>
            <person name="Probst A.J."/>
            <person name="Ladd B."/>
            <person name="Jarett J.K."/>
            <person name="Geller-Mcgrath D.E."/>
            <person name="Sieber C.M.K."/>
            <person name="Emerson J.B."/>
            <person name="Anantharaman K."/>
            <person name="Thomas B.C."/>
            <person name="Malmstrom R."/>
            <person name="Stieglmeier M."/>
            <person name="Klingl A."/>
            <person name="Woyke T."/>
            <person name="Ryan C.M."/>
            <person name="Banfield J.F."/>
        </authorList>
    </citation>
    <scope>NUCLEOTIDE SEQUENCE [LARGE SCALE GENOMIC DNA]</scope>
</reference>
<comment type="subcellular location">
    <subcellularLocation>
        <location evidence="1 9">Cytoplasm</location>
    </subcellularLocation>
</comment>
<dbReference type="GO" id="GO:0005737">
    <property type="term" value="C:cytoplasm"/>
    <property type="evidence" value="ECO:0007669"/>
    <property type="project" value="UniProtKB-SubCell"/>
</dbReference>
<keyword evidence="5 9" id="KW-0548">Nucleotidyltransferase</keyword>
<comment type="caution">
    <text evidence="13">The sequence shown here is derived from an EMBL/GenBank/DDBJ whole genome shotgun (WGS) entry which is preliminary data.</text>
</comment>
<evidence type="ECO:0000256" key="7">
    <source>
        <dbReference type="ARBA" id="ARBA00022932"/>
    </source>
</evidence>
<evidence type="ECO:0000256" key="5">
    <source>
        <dbReference type="ARBA" id="ARBA00022695"/>
    </source>
</evidence>
<comment type="subunit">
    <text evidence="9">Forms a ring-shaped head-to-tail homodimer around DNA.</text>
</comment>
<dbReference type="PANTHER" id="PTHR30478:SF0">
    <property type="entry name" value="BETA SLIDING CLAMP"/>
    <property type="match status" value="1"/>
</dbReference>
<dbReference type="PANTHER" id="PTHR30478">
    <property type="entry name" value="DNA POLYMERASE III SUBUNIT BETA"/>
    <property type="match status" value="1"/>
</dbReference>
<evidence type="ECO:0000256" key="6">
    <source>
        <dbReference type="ARBA" id="ARBA00022705"/>
    </source>
</evidence>
<proteinExistence type="inferred from homology"/>
<comment type="similarity">
    <text evidence="2 9">Belongs to the beta sliding clamp family.</text>
</comment>
<dbReference type="PIRSF" id="PIRSF000804">
    <property type="entry name" value="DNA_pol_III_b"/>
    <property type="match status" value="1"/>
</dbReference>
<feature type="domain" description="DNA polymerase III beta sliding clamp central" evidence="11">
    <location>
        <begin position="128"/>
        <end position="243"/>
    </location>
</feature>
<evidence type="ECO:0000256" key="9">
    <source>
        <dbReference type="PIRNR" id="PIRNR000804"/>
    </source>
</evidence>
<keyword evidence="7 9" id="KW-0239">DNA-directed DNA polymerase</keyword>
<dbReference type="GO" id="GO:0009360">
    <property type="term" value="C:DNA polymerase III complex"/>
    <property type="evidence" value="ECO:0007669"/>
    <property type="project" value="InterPro"/>
</dbReference>
<dbReference type="CDD" id="cd00140">
    <property type="entry name" value="beta_clamp"/>
    <property type="match status" value="1"/>
</dbReference>
<dbReference type="EMBL" id="PEZW01000001">
    <property type="protein sequence ID" value="PIS08098.1"/>
    <property type="molecule type" value="Genomic_DNA"/>
</dbReference>
<evidence type="ECO:0000259" key="12">
    <source>
        <dbReference type="Pfam" id="PF02768"/>
    </source>
</evidence>
<dbReference type="GO" id="GO:0006271">
    <property type="term" value="P:DNA strand elongation involved in DNA replication"/>
    <property type="evidence" value="ECO:0007669"/>
    <property type="project" value="TreeGrafter"/>
</dbReference>
<evidence type="ECO:0000256" key="8">
    <source>
        <dbReference type="ARBA" id="ARBA00023125"/>
    </source>
</evidence>
<dbReference type="Pfam" id="PF02767">
    <property type="entry name" value="DNA_pol3_beta_2"/>
    <property type="match status" value="1"/>
</dbReference>
<protein>
    <recommendedName>
        <fullName evidence="9">Beta sliding clamp</fullName>
    </recommendedName>
</protein>
<dbReference type="GO" id="GO:0003887">
    <property type="term" value="F:DNA-directed DNA polymerase activity"/>
    <property type="evidence" value="ECO:0007669"/>
    <property type="project" value="UniProtKB-UniRule"/>
</dbReference>
<keyword evidence="6 9" id="KW-0235">DNA replication</keyword>
<comment type="function">
    <text evidence="9">Confers DNA tethering and processivity to DNA polymerases and other proteins. Acts as a clamp, forming a ring around DNA (a reaction catalyzed by the clamp-loading complex) which diffuses in an ATP-independent manner freely and bidirectionally along dsDNA. Initially characterized for its ability to contact the catalytic subunit of DNA polymerase III (Pol III), a complex, multichain enzyme responsible for most of the replicative synthesis in bacteria; Pol III exhibits 3'-5' exonuclease proofreading activity. The beta chain is required for initiation of replication as well as for processivity of DNA replication.</text>
</comment>
<dbReference type="InterPro" id="IPR022634">
    <property type="entry name" value="DNA_polIII_beta_N"/>
</dbReference>
<dbReference type="InterPro" id="IPR046938">
    <property type="entry name" value="DNA_clamp_sf"/>
</dbReference>
<gene>
    <name evidence="13" type="primary">dnaN</name>
    <name evidence="13" type="ORF">COT78_00150</name>
</gene>
<feature type="domain" description="DNA polymerase III beta sliding clamp N-terminal" evidence="10">
    <location>
        <begin position="1"/>
        <end position="118"/>
    </location>
</feature>
<organism evidence="13 14">
    <name type="scientific">Candidatus Berkelbacteria bacterium CG10_big_fil_rev_8_21_14_0_10_43_13</name>
    <dbReference type="NCBI Taxonomy" id="1974514"/>
    <lineage>
        <taxon>Bacteria</taxon>
        <taxon>Candidatus Berkelbacteria</taxon>
    </lineage>
</organism>
<evidence type="ECO:0000313" key="13">
    <source>
        <dbReference type="EMBL" id="PIS08098.1"/>
    </source>
</evidence>
<evidence type="ECO:0000256" key="1">
    <source>
        <dbReference type="ARBA" id="ARBA00004496"/>
    </source>
</evidence>
<dbReference type="InterPro" id="IPR022635">
    <property type="entry name" value="DNA_polIII_beta_C"/>
</dbReference>
<sequence>MKIIVLQSNFAKGLNQISRIVGSRATLPVLNNVLISAEKGKIQMSATNLEVGISTQVIGKIEEDGELTLPVRLLSDFVLNNKDESIELVTEAVSGKLKSEHFEATIQGISAEEFPTVPKPPTEVVAKISRTKLIDAFKKVNIAAATDETRPVLAGIYCQFSGNKLTLAATDSYRLAEKKITLETKVAEQNLIVPLRTAAEVLRLISTEDGVEDVKISAKENQISFSIGNTYIVSRLIEGAFPNYSQIVPESFKITAKTKLSDILSAVKMSSLFARDSANNNVRVIVKKNDLTISSVASESGTAKSSIASETTGGDVEIAFNARYMLDILNVISDEEIILNFNESTAAGAIKTPKDPDYFYIIMPLKLDS</sequence>
<name>A0A2H0W9S7_9BACT</name>
<dbReference type="Gene3D" id="3.10.150.10">
    <property type="entry name" value="DNA Polymerase III, subunit A, domain 2"/>
    <property type="match status" value="1"/>
</dbReference>
<evidence type="ECO:0000259" key="10">
    <source>
        <dbReference type="Pfam" id="PF00712"/>
    </source>
</evidence>
<dbReference type="NCBIfam" id="TIGR00663">
    <property type="entry name" value="dnan"/>
    <property type="match status" value="1"/>
</dbReference>
<dbReference type="InterPro" id="IPR022637">
    <property type="entry name" value="DNA_polIII_beta_cen"/>
</dbReference>
<dbReference type="InterPro" id="IPR001001">
    <property type="entry name" value="DNA_polIII_beta"/>
</dbReference>
<keyword evidence="8" id="KW-0238">DNA-binding</keyword>
<dbReference type="Proteomes" id="UP000231382">
    <property type="component" value="Unassembled WGS sequence"/>
</dbReference>
<dbReference type="Gene3D" id="3.70.10.10">
    <property type="match status" value="1"/>
</dbReference>
<dbReference type="Pfam" id="PF00712">
    <property type="entry name" value="DNA_pol3_beta"/>
    <property type="match status" value="1"/>
</dbReference>
<dbReference type="AlphaFoldDB" id="A0A2H0W9S7"/>
<dbReference type="SUPFAM" id="SSF55979">
    <property type="entry name" value="DNA clamp"/>
    <property type="match status" value="3"/>
</dbReference>
<evidence type="ECO:0000256" key="2">
    <source>
        <dbReference type="ARBA" id="ARBA00010752"/>
    </source>
</evidence>
<dbReference type="SMART" id="SM00480">
    <property type="entry name" value="POL3Bc"/>
    <property type="match status" value="1"/>
</dbReference>
<evidence type="ECO:0000256" key="4">
    <source>
        <dbReference type="ARBA" id="ARBA00022679"/>
    </source>
</evidence>
<feature type="domain" description="DNA polymerase III beta sliding clamp C-terminal" evidence="12">
    <location>
        <begin position="246"/>
        <end position="365"/>
    </location>
</feature>
<dbReference type="GO" id="GO:0003677">
    <property type="term" value="F:DNA binding"/>
    <property type="evidence" value="ECO:0007669"/>
    <property type="project" value="UniProtKB-UniRule"/>
</dbReference>
<evidence type="ECO:0000313" key="14">
    <source>
        <dbReference type="Proteomes" id="UP000231382"/>
    </source>
</evidence>
<accession>A0A2H0W9S7</accession>
<dbReference type="Pfam" id="PF02768">
    <property type="entry name" value="DNA_pol3_beta_3"/>
    <property type="match status" value="1"/>
</dbReference>